<comment type="caution">
    <text evidence="1">The sequence shown here is derived from an EMBL/GenBank/DDBJ whole genome shotgun (WGS) entry which is preliminary data.</text>
</comment>
<proteinExistence type="predicted"/>
<dbReference type="EMBL" id="VSSQ01096427">
    <property type="protein sequence ID" value="MPN40186.1"/>
    <property type="molecule type" value="Genomic_DNA"/>
</dbReference>
<dbReference type="AlphaFoldDB" id="A0A645HNN6"/>
<name>A0A645HNN6_9ZZZZ</name>
<dbReference type="InterPro" id="IPR024294">
    <property type="entry name" value="DUF3810"/>
</dbReference>
<accession>A0A645HNN6</accession>
<sequence>MEFSQLSNMVEDGYKYFKVGNKPLDVKYNNTKPVTLSKFMSYTGITGMYSPFTGEANVNINIPSTTLPVTIAHEQAHQRGIAREEEANYLAYLACVNSPNKELQYSGYYLALTYLMNDLYSIDKEAYQKIRKLYSNKLISDINFSNNYWKNHEGFVEKVWNKANDSYLKANNQSAGAASYGLMTKLLLGEYKSNLINK</sequence>
<organism evidence="1">
    <name type="scientific">bioreactor metagenome</name>
    <dbReference type="NCBI Taxonomy" id="1076179"/>
    <lineage>
        <taxon>unclassified sequences</taxon>
        <taxon>metagenomes</taxon>
        <taxon>ecological metagenomes</taxon>
    </lineage>
</organism>
<gene>
    <name evidence="1" type="ORF">SDC9_187722</name>
</gene>
<evidence type="ECO:0008006" key="2">
    <source>
        <dbReference type="Google" id="ProtNLM"/>
    </source>
</evidence>
<protein>
    <recommendedName>
        <fullName evidence="2">DUF3810 domain-containing protein</fullName>
    </recommendedName>
</protein>
<evidence type="ECO:0000313" key="1">
    <source>
        <dbReference type="EMBL" id="MPN40186.1"/>
    </source>
</evidence>
<reference evidence="1" key="1">
    <citation type="submission" date="2019-08" db="EMBL/GenBank/DDBJ databases">
        <authorList>
            <person name="Kucharzyk K."/>
            <person name="Murdoch R.W."/>
            <person name="Higgins S."/>
            <person name="Loffler F."/>
        </authorList>
    </citation>
    <scope>NUCLEOTIDE SEQUENCE</scope>
</reference>
<dbReference type="Pfam" id="PF12725">
    <property type="entry name" value="DUF3810"/>
    <property type="match status" value="1"/>
</dbReference>